<sequence length="440" mass="51261">MESADQKTQYHQPWKVDQSHYRRDWSTRKQIWSSDMDLLNREKTMLLKPQSLHQYTGNSNQGLQSRFRDNLGSPHILQHLPHNNARMRDNIVFPHFYNHLGYIQQEGPFYGSVSSQWITAGTELIKLNPEPLSASLLKPPWGFIENSSFTERDQIWNPIGKRYLGCEFPPVETVRSIEQDFLRPSIPYTTSPDSKSRGPCNSTLNPTINHSIDEPEVPLQLPPIEAEYKSLNNSNASSPLSATKDLMDQFQDGRDDSAGDSEENFLLIDDRGIPYTVFKKDLLNEEYGMDPDDRFSQIPKRFHYCPVCSRSFLYLSDLERHSITHSERKPHECKVCGKSFKRSSHLQRHKHIHTGERPYQCVICQKGFRESGELQRHQRVHTGEKPYQCDICHLRFTERNTLRRHTKRKHSKEMSYKQDTGDSSDWAETLEDLPAEDNIM</sequence>
<keyword evidence="4 7" id="KW-0863">Zinc-finger</keyword>
<gene>
    <name evidence="10" type="ORF">GDO86_012389</name>
</gene>
<dbReference type="FunFam" id="3.30.160.60:FF:000690">
    <property type="entry name" value="Zinc finger protein 354C"/>
    <property type="match status" value="1"/>
</dbReference>
<dbReference type="GO" id="GO:0010468">
    <property type="term" value="P:regulation of gene expression"/>
    <property type="evidence" value="ECO:0007669"/>
    <property type="project" value="TreeGrafter"/>
</dbReference>
<evidence type="ECO:0000256" key="8">
    <source>
        <dbReference type="SAM" id="MobiDB-lite"/>
    </source>
</evidence>
<dbReference type="FunFam" id="3.30.160.60:FF:001670">
    <property type="entry name" value="Zinc finger protein 524"/>
    <property type="match status" value="1"/>
</dbReference>
<comment type="caution">
    <text evidence="10">The sequence shown here is derived from an EMBL/GenBank/DDBJ whole genome shotgun (WGS) entry which is preliminary data.</text>
</comment>
<dbReference type="PROSITE" id="PS50157">
    <property type="entry name" value="ZINC_FINGER_C2H2_2"/>
    <property type="match status" value="4"/>
</dbReference>
<comment type="subcellular location">
    <subcellularLocation>
        <location evidence="1">Nucleus</location>
    </subcellularLocation>
</comment>
<feature type="domain" description="C2H2-type" evidence="9">
    <location>
        <begin position="359"/>
        <end position="386"/>
    </location>
</feature>
<evidence type="ECO:0000256" key="7">
    <source>
        <dbReference type="PROSITE-ProRule" id="PRU00042"/>
    </source>
</evidence>
<dbReference type="EMBL" id="JAACNH010000008">
    <property type="protein sequence ID" value="KAG8434007.1"/>
    <property type="molecule type" value="Genomic_DNA"/>
</dbReference>
<dbReference type="InterPro" id="IPR013087">
    <property type="entry name" value="Znf_C2H2_type"/>
</dbReference>
<evidence type="ECO:0000256" key="1">
    <source>
        <dbReference type="ARBA" id="ARBA00004123"/>
    </source>
</evidence>
<reference evidence="10" key="1">
    <citation type="thesis" date="2020" institute="ProQuest LLC" country="789 East Eisenhower Parkway, Ann Arbor, MI, USA">
        <title>Comparative Genomics and Chromosome Evolution.</title>
        <authorList>
            <person name="Mudd A.B."/>
        </authorList>
    </citation>
    <scope>NUCLEOTIDE SEQUENCE</scope>
    <source>
        <strain evidence="10">Female2</strain>
        <tissue evidence="10">Blood</tissue>
    </source>
</reference>
<feature type="compositionally biased region" description="Acidic residues" evidence="8">
    <location>
        <begin position="428"/>
        <end position="440"/>
    </location>
</feature>
<keyword evidence="6" id="KW-0539">Nucleus</keyword>
<dbReference type="PANTHER" id="PTHR16515">
    <property type="entry name" value="PR DOMAIN ZINC FINGER PROTEIN"/>
    <property type="match status" value="1"/>
</dbReference>
<evidence type="ECO:0000313" key="11">
    <source>
        <dbReference type="Proteomes" id="UP000812440"/>
    </source>
</evidence>
<dbReference type="GO" id="GO:0008270">
    <property type="term" value="F:zinc ion binding"/>
    <property type="evidence" value="ECO:0007669"/>
    <property type="project" value="UniProtKB-KW"/>
</dbReference>
<organism evidence="10 11">
    <name type="scientific">Hymenochirus boettgeri</name>
    <name type="common">Congo dwarf clawed frog</name>
    <dbReference type="NCBI Taxonomy" id="247094"/>
    <lineage>
        <taxon>Eukaryota</taxon>
        <taxon>Metazoa</taxon>
        <taxon>Chordata</taxon>
        <taxon>Craniata</taxon>
        <taxon>Vertebrata</taxon>
        <taxon>Euteleostomi</taxon>
        <taxon>Amphibia</taxon>
        <taxon>Batrachia</taxon>
        <taxon>Anura</taxon>
        <taxon>Pipoidea</taxon>
        <taxon>Pipidae</taxon>
        <taxon>Pipinae</taxon>
        <taxon>Hymenochirus</taxon>
    </lineage>
</organism>
<dbReference type="Proteomes" id="UP000812440">
    <property type="component" value="Chromosome 7"/>
</dbReference>
<feature type="region of interest" description="Disordered" evidence="8">
    <location>
        <begin position="187"/>
        <end position="214"/>
    </location>
</feature>
<evidence type="ECO:0000259" key="9">
    <source>
        <dbReference type="PROSITE" id="PS50157"/>
    </source>
</evidence>
<keyword evidence="5" id="KW-0862">Zinc</keyword>
<feature type="compositionally biased region" description="Polar residues" evidence="8">
    <location>
        <begin position="187"/>
        <end position="210"/>
    </location>
</feature>
<dbReference type="Gene3D" id="3.30.160.60">
    <property type="entry name" value="Classic Zinc Finger"/>
    <property type="match status" value="4"/>
</dbReference>
<evidence type="ECO:0000313" key="10">
    <source>
        <dbReference type="EMBL" id="KAG8434007.1"/>
    </source>
</evidence>
<dbReference type="InterPro" id="IPR036236">
    <property type="entry name" value="Znf_C2H2_sf"/>
</dbReference>
<feature type="domain" description="C2H2-type" evidence="9">
    <location>
        <begin position="303"/>
        <end position="330"/>
    </location>
</feature>
<dbReference type="SMART" id="SM00355">
    <property type="entry name" value="ZnF_C2H2"/>
    <property type="match status" value="4"/>
</dbReference>
<evidence type="ECO:0000256" key="3">
    <source>
        <dbReference type="ARBA" id="ARBA00022737"/>
    </source>
</evidence>
<feature type="domain" description="C2H2-type" evidence="9">
    <location>
        <begin position="331"/>
        <end position="358"/>
    </location>
</feature>
<feature type="domain" description="C2H2-type" evidence="9">
    <location>
        <begin position="387"/>
        <end position="415"/>
    </location>
</feature>
<accession>A0A8T2IR07</accession>
<proteinExistence type="predicted"/>
<dbReference type="PROSITE" id="PS00028">
    <property type="entry name" value="ZINC_FINGER_C2H2_1"/>
    <property type="match status" value="4"/>
</dbReference>
<feature type="region of interest" description="Disordered" evidence="8">
    <location>
        <begin position="403"/>
        <end position="440"/>
    </location>
</feature>
<dbReference type="GO" id="GO:0005634">
    <property type="term" value="C:nucleus"/>
    <property type="evidence" value="ECO:0007669"/>
    <property type="project" value="UniProtKB-SubCell"/>
</dbReference>
<dbReference type="Pfam" id="PF00096">
    <property type="entry name" value="zf-C2H2"/>
    <property type="match status" value="3"/>
</dbReference>
<evidence type="ECO:0000256" key="5">
    <source>
        <dbReference type="ARBA" id="ARBA00022833"/>
    </source>
</evidence>
<keyword evidence="3" id="KW-0677">Repeat</keyword>
<dbReference type="OrthoDB" id="3437960at2759"/>
<evidence type="ECO:0000256" key="4">
    <source>
        <dbReference type="ARBA" id="ARBA00022771"/>
    </source>
</evidence>
<dbReference type="SUPFAM" id="SSF57667">
    <property type="entry name" value="beta-beta-alpha zinc fingers"/>
    <property type="match status" value="3"/>
</dbReference>
<evidence type="ECO:0000256" key="2">
    <source>
        <dbReference type="ARBA" id="ARBA00022723"/>
    </source>
</evidence>
<dbReference type="FunFam" id="3.30.160.60:FF:001498">
    <property type="entry name" value="Zinc finger protein 404"/>
    <property type="match status" value="1"/>
</dbReference>
<dbReference type="InterPro" id="IPR050331">
    <property type="entry name" value="Zinc_finger"/>
</dbReference>
<protein>
    <recommendedName>
        <fullName evidence="9">C2H2-type domain-containing protein</fullName>
    </recommendedName>
</protein>
<keyword evidence="11" id="KW-1185">Reference proteome</keyword>
<name>A0A8T2IR07_9PIPI</name>
<keyword evidence="2" id="KW-0479">Metal-binding</keyword>
<dbReference type="AlphaFoldDB" id="A0A8T2IR07"/>
<dbReference type="PANTHER" id="PTHR16515:SF60">
    <property type="entry name" value="ZINC FINGER PROTEIN 436"/>
    <property type="match status" value="1"/>
</dbReference>
<evidence type="ECO:0000256" key="6">
    <source>
        <dbReference type="ARBA" id="ARBA00023242"/>
    </source>
</evidence>